<dbReference type="Proteomes" id="UP001065373">
    <property type="component" value="Chromosome"/>
</dbReference>
<dbReference type="EMBL" id="CP104550">
    <property type="protein sequence ID" value="UXH31017.1"/>
    <property type="molecule type" value="Genomic_DNA"/>
</dbReference>
<dbReference type="GeneID" id="75106700"/>
<organism evidence="2">
    <name type="scientific">Methanothermobacter wolfeii</name>
    <name type="common">Methanobacterium wolfei</name>
    <dbReference type="NCBI Taxonomy" id="145261"/>
    <lineage>
        <taxon>Archaea</taxon>
        <taxon>Methanobacteriati</taxon>
        <taxon>Methanobacteriota</taxon>
        <taxon>Methanomada group</taxon>
        <taxon>Methanobacteria</taxon>
        <taxon>Methanobacteriales</taxon>
        <taxon>Methanobacteriaceae</taxon>
        <taxon>Methanothermobacter</taxon>
    </lineage>
</organism>
<dbReference type="RefSeq" id="WP_261599389.1">
    <property type="nucleotide sequence ID" value="NZ_CP104550.1"/>
</dbReference>
<evidence type="ECO:0000256" key="1">
    <source>
        <dbReference type="SAM" id="Coils"/>
    </source>
</evidence>
<protein>
    <submittedName>
        <fullName evidence="2">Uncharacterized protein</fullName>
    </submittedName>
</protein>
<reference evidence="2" key="1">
    <citation type="submission" date="2022-09" db="EMBL/GenBank/DDBJ databases">
        <title>Characterization of three MwoI isoschizomers from sequenced genome and metagenomes.</title>
        <authorList>
            <person name="Fomenkov A."/>
            <person name="Xu S.Y."/>
            <person name="Roberts R.J."/>
        </authorList>
    </citation>
    <scope>NUCLEOTIDE SEQUENCE</scope>
    <source>
        <strain evidence="2">DSM 2970</strain>
    </source>
</reference>
<feature type="coiled-coil region" evidence="1">
    <location>
        <begin position="3"/>
        <end position="30"/>
    </location>
</feature>
<dbReference type="AlphaFoldDB" id="A0A9E7RTF9"/>
<accession>A0A9E7RTF9</accession>
<name>A0A9E7RTF9_METWO</name>
<sequence>MEIKQLKEALENLNEKYENLKDKRAYNEANVRKDFIDPFFEALGWNVRDSKEYDSETV</sequence>
<evidence type="ECO:0000313" key="2">
    <source>
        <dbReference type="EMBL" id="UXH31017.1"/>
    </source>
</evidence>
<keyword evidence="1" id="KW-0175">Coiled coil</keyword>
<proteinExistence type="predicted"/>
<gene>
    <name evidence="2" type="ORF">N5910_05570</name>
</gene>